<feature type="transmembrane region" description="Helical" evidence="10">
    <location>
        <begin position="224"/>
        <end position="257"/>
    </location>
</feature>
<comment type="subcellular location">
    <subcellularLocation>
        <location evidence="1">Cell membrane</location>
        <topology evidence="1">Multi-pass membrane protein</topology>
    </subcellularLocation>
</comment>
<dbReference type="InterPro" id="IPR037294">
    <property type="entry name" value="ABC_BtuC-like"/>
</dbReference>
<gene>
    <name evidence="11" type="ORF">SAMN05216216_106120</name>
</gene>
<name>A0A1G9DS28_9BACL</name>
<feature type="transmembrane region" description="Helical" evidence="10">
    <location>
        <begin position="269"/>
        <end position="290"/>
    </location>
</feature>
<evidence type="ECO:0000313" key="12">
    <source>
        <dbReference type="Proteomes" id="UP000199008"/>
    </source>
</evidence>
<keyword evidence="3" id="KW-0813">Transport</keyword>
<keyword evidence="5" id="KW-0410">Iron transport</keyword>
<protein>
    <submittedName>
        <fullName evidence="11">Iron complex transport system permease protein</fullName>
    </submittedName>
</protein>
<dbReference type="FunFam" id="1.10.3470.10:FF:000004">
    <property type="entry name" value="Iron compound ABC transporter, permease"/>
    <property type="match status" value="1"/>
</dbReference>
<dbReference type="GO" id="GO:0033214">
    <property type="term" value="P:siderophore-iron import into cell"/>
    <property type="evidence" value="ECO:0007669"/>
    <property type="project" value="TreeGrafter"/>
</dbReference>
<reference evidence="12" key="1">
    <citation type="submission" date="2016-10" db="EMBL/GenBank/DDBJ databases">
        <authorList>
            <person name="Varghese N."/>
            <person name="Submissions S."/>
        </authorList>
    </citation>
    <scope>NUCLEOTIDE SEQUENCE [LARGE SCALE GENOMIC DNA]</scope>
    <source>
        <strain evidence="12">CGMCC 1.8895</strain>
    </source>
</reference>
<dbReference type="Pfam" id="PF01032">
    <property type="entry name" value="FecCD"/>
    <property type="match status" value="1"/>
</dbReference>
<keyword evidence="6 10" id="KW-0812">Transmembrane</keyword>
<dbReference type="Proteomes" id="UP000199008">
    <property type="component" value="Unassembled WGS sequence"/>
</dbReference>
<dbReference type="Gene3D" id="1.10.3470.10">
    <property type="entry name" value="ABC transporter involved in vitamin B12 uptake, BtuC"/>
    <property type="match status" value="1"/>
</dbReference>
<dbReference type="AlphaFoldDB" id="A0A1G9DS28"/>
<feature type="transmembrane region" description="Helical" evidence="10">
    <location>
        <begin position="90"/>
        <end position="108"/>
    </location>
</feature>
<evidence type="ECO:0000256" key="4">
    <source>
        <dbReference type="ARBA" id="ARBA00022475"/>
    </source>
</evidence>
<proteinExistence type="inferred from homology"/>
<keyword evidence="9 10" id="KW-0472">Membrane</keyword>
<dbReference type="InterPro" id="IPR000522">
    <property type="entry name" value="ABC_transptr_permease_BtuC"/>
</dbReference>
<feature type="transmembrane region" description="Helical" evidence="10">
    <location>
        <begin position="6"/>
        <end position="30"/>
    </location>
</feature>
<evidence type="ECO:0000256" key="1">
    <source>
        <dbReference type="ARBA" id="ARBA00004651"/>
    </source>
</evidence>
<dbReference type="GO" id="GO:0005886">
    <property type="term" value="C:plasma membrane"/>
    <property type="evidence" value="ECO:0007669"/>
    <property type="project" value="UniProtKB-SubCell"/>
</dbReference>
<dbReference type="EMBL" id="FNFY01000006">
    <property type="protein sequence ID" value="SDK66652.1"/>
    <property type="molecule type" value="Genomic_DNA"/>
</dbReference>
<keyword evidence="4" id="KW-1003">Cell membrane</keyword>
<dbReference type="OrthoDB" id="9811975at2"/>
<dbReference type="GO" id="GO:0022857">
    <property type="term" value="F:transmembrane transporter activity"/>
    <property type="evidence" value="ECO:0007669"/>
    <property type="project" value="InterPro"/>
</dbReference>
<dbReference type="RefSeq" id="WP_092985511.1">
    <property type="nucleotide sequence ID" value="NZ_FNFY01000006.1"/>
</dbReference>
<evidence type="ECO:0000256" key="9">
    <source>
        <dbReference type="ARBA" id="ARBA00023136"/>
    </source>
</evidence>
<evidence type="ECO:0000256" key="10">
    <source>
        <dbReference type="SAM" id="Phobius"/>
    </source>
</evidence>
<feature type="transmembrane region" description="Helical" evidence="10">
    <location>
        <begin position="186"/>
        <end position="204"/>
    </location>
</feature>
<evidence type="ECO:0000313" key="11">
    <source>
        <dbReference type="EMBL" id="SDK66652.1"/>
    </source>
</evidence>
<dbReference type="PANTHER" id="PTHR30472:SF27">
    <property type="entry name" value="PETROBACTIN IMPORT SYSTEM PERMEASE PROTEIN YCLN"/>
    <property type="match status" value="1"/>
</dbReference>
<evidence type="ECO:0000256" key="5">
    <source>
        <dbReference type="ARBA" id="ARBA00022496"/>
    </source>
</evidence>
<comment type="similarity">
    <text evidence="2">Belongs to the binding-protein-dependent transport system permease family. FecCD subfamily.</text>
</comment>
<feature type="transmembrane region" description="Helical" evidence="10">
    <location>
        <begin position="113"/>
        <end position="132"/>
    </location>
</feature>
<feature type="transmembrane region" description="Helical" evidence="10">
    <location>
        <begin position="51"/>
        <end position="70"/>
    </location>
</feature>
<dbReference type="CDD" id="cd06550">
    <property type="entry name" value="TM_ABC_iron-siderophores_like"/>
    <property type="match status" value="1"/>
</dbReference>
<organism evidence="11 12">
    <name type="scientific">Lacicoccus qingdaonensis</name>
    <dbReference type="NCBI Taxonomy" id="576118"/>
    <lineage>
        <taxon>Bacteria</taxon>
        <taxon>Bacillati</taxon>
        <taxon>Bacillota</taxon>
        <taxon>Bacilli</taxon>
        <taxon>Bacillales</taxon>
        <taxon>Salinicoccaceae</taxon>
        <taxon>Lacicoccus</taxon>
    </lineage>
</organism>
<keyword evidence="7 10" id="KW-1133">Transmembrane helix</keyword>
<dbReference type="PANTHER" id="PTHR30472">
    <property type="entry name" value="FERRIC ENTEROBACTIN TRANSPORT SYSTEM PERMEASE PROTEIN"/>
    <property type="match status" value="1"/>
</dbReference>
<evidence type="ECO:0000256" key="3">
    <source>
        <dbReference type="ARBA" id="ARBA00022448"/>
    </source>
</evidence>
<evidence type="ECO:0000256" key="8">
    <source>
        <dbReference type="ARBA" id="ARBA00023004"/>
    </source>
</evidence>
<sequence length="322" mass="35398">MAKKLFRLDILIIILIVLSIISMFVGVIPLSINEIFSLSEQQKNILASSRFPRTISIIIAGASLAVSGLIMQQLTRNKFVSPTTAGTMDWAQLGILIGIISFPAINLFGRLAFALILSMFGTLLFMQIITRIKLKDVIFVPLIGLMLGGVVSSIATFIALRTNTLQIITGWMHGSFSTVISGRYEILYISIPLLIVAILFANQFTVAGMGEDFSKNLGMNYTRILYTGLFITAAITALVVVTVGMLPFLGLIIPNIVSMFRGDHLQKTIYLTAVLGAIFVMICDILGRILIYPYEISVGLMIAIFGSSIFLWMIFRRVRADA</sequence>
<evidence type="ECO:0000256" key="2">
    <source>
        <dbReference type="ARBA" id="ARBA00007935"/>
    </source>
</evidence>
<accession>A0A1G9DS28</accession>
<keyword evidence="8" id="KW-0408">Iron</keyword>
<dbReference type="SUPFAM" id="SSF81345">
    <property type="entry name" value="ABC transporter involved in vitamin B12 uptake, BtuC"/>
    <property type="match status" value="1"/>
</dbReference>
<evidence type="ECO:0000256" key="7">
    <source>
        <dbReference type="ARBA" id="ARBA00022989"/>
    </source>
</evidence>
<feature type="transmembrane region" description="Helical" evidence="10">
    <location>
        <begin position="138"/>
        <end position="160"/>
    </location>
</feature>
<dbReference type="STRING" id="576118.SAMN05216216_106120"/>
<evidence type="ECO:0000256" key="6">
    <source>
        <dbReference type="ARBA" id="ARBA00022692"/>
    </source>
</evidence>
<keyword evidence="5" id="KW-0406">Ion transport</keyword>
<keyword evidence="12" id="KW-1185">Reference proteome</keyword>
<feature type="transmembrane region" description="Helical" evidence="10">
    <location>
        <begin position="296"/>
        <end position="315"/>
    </location>
</feature>